<protein>
    <submittedName>
        <fullName evidence="2">Uncharacterized protein</fullName>
    </submittedName>
</protein>
<accession>A0A9P0HI06</accession>
<feature type="region of interest" description="Disordered" evidence="1">
    <location>
        <begin position="43"/>
        <end position="81"/>
    </location>
</feature>
<keyword evidence="3" id="KW-1185">Reference proteome</keyword>
<evidence type="ECO:0000256" key="1">
    <source>
        <dbReference type="SAM" id="MobiDB-lite"/>
    </source>
</evidence>
<organism evidence="2 3">
    <name type="scientific">Nezara viridula</name>
    <name type="common">Southern green stink bug</name>
    <name type="synonym">Cimex viridulus</name>
    <dbReference type="NCBI Taxonomy" id="85310"/>
    <lineage>
        <taxon>Eukaryota</taxon>
        <taxon>Metazoa</taxon>
        <taxon>Ecdysozoa</taxon>
        <taxon>Arthropoda</taxon>
        <taxon>Hexapoda</taxon>
        <taxon>Insecta</taxon>
        <taxon>Pterygota</taxon>
        <taxon>Neoptera</taxon>
        <taxon>Paraneoptera</taxon>
        <taxon>Hemiptera</taxon>
        <taxon>Heteroptera</taxon>
        <taxon>Panheteroptera</taxon>
        <taxon>Pentatomomorpha</taxon>
        <taxon>Pentatomoidea</taxon>
        <taxon>Pentatomidae</taxon>
        <taxon>Pentatominae</taxon>
        <taxon>Nezara</taxon>
    </lineage>
</organism>
<dbReference type="AlphaFoldDB" id="A0A9P0HI06"/>
<evidence type="ECO:0000313" key="2">
    <source>
        <dbReference type="EMBL" id="CAH1402885.1"/>
    </source>
</evidence>
<reference evidence="2" key="1">
    <citation type="submission" date="2022-01" db="EMBL/GenBank/DDBJ databases">
        <authorList>
            <person name="King R."/>
        </authorList>
    </citation>
    <scope>NUCLEOTIDE SEQUENCE</scope>
</reference>
<sequence>MLRPHGLCHCRTLHPAALCSQSVTCPTVNIYLSAPQLLCGDGGRFPPSRAVDQRPGGARSLRRREAPQHKNTRPLYESGTS</sequence>
<dbReference type="EMBL" id="OV725081">
    <property type="protein sequence ID" value="CAH1402885.1"/>
    <property type="molecule type" value="Genomic_DNA"/>
</dbReference>
<evidence type="ECO:0000313" key="3">
    <source>
        <dbReference type="Proteomes" id="UP001152798"/>
    </source>
</evidence>
<dbReference type="Proteomes" id="UP001152798">
    <property type="component" value="Chromosome 5"/>
</dbReference>
<name>A0A9P0HI06_NEZVI</name>
<proteinExistence type="predicted"/>
<gene>
    <name evidence="2" type="ORF">NEZAVI_LOCUS11598</name>
</gene>